<comment type="caution">
    <text evidence="2">The sequence shown here is derived from an EMBL/GenBank/DDBJ whole genome shotgun (WGS) entry which is preliminary data.</text>
</comment>
<dbReference type="Proteomes" id="UP001250662">
    <property type="component" value="Unassembled WGS sequence"/>
</dbReference>
<organism evidence="2 3">
    <name type="scientific">Croceitalea vernalis</name>
    <dbReference type="NCBI Taxonomy" id="3075599"/>
    <lineage>
        <taxon>Bacteria</taxon>
        <taxon>Pseudomonadati</taxon>
        <taxon>Bacteroidota</taxon>
        <taxon>Flavobacteriia</taxon>
        <taxon>Flavobacteriales</taxon>
        <taxon>Flavobacteriaceae</taxon>
        <taxon>Croceitalea</taxon>
    </lineage>
</organism>
<dbReference type="InterPro" id="IPR013096">
    <property type="entry name" value="Cupin_2"/>
</dbReference>
<reference evidence="2 3" key="1">
    <citation type="submission" date="2023-09" db="EMBL/GenBank/DDBJ databases">
        <authorList>
            <person name="Rey-Velasco X."/>
        </authorList>
    </citation>
    <scope>NUCLEOTIDE SEQUENCE [LARGE SCALE GENOMIC DNA]</scope>
    <source>
        <strain evidence="2 3">P007</strain>
    </source>
</reference>
<gene>
    <name evidence="2" type="ORF">RM520_11100</name>
</gene>
<protein>
    <submittedName>
        <fullName evidence="2">Cupin domain-containing protein</fullName>
    </submittedName>
</protein>
<feature type="domain" description="Cupin type-2" evidence="1">
    <location>
        <begin position="39"/>
        <end position="89"/>
    </location>
</feature>
<evidence type="ECO:0000259" key="1">
    <source>
        <dbReference type="Pfam" id="PF07883"/>
    </source>
</evidence>
<evidence type="ECO:0000313" key="3">
    <source>
        <dbReference type="Proteomes" id="UP001250662"/>
    </source>
</evidence>
<dbReference type="SUPFAM" id="SSF51182">
    <property type="entry name" value="RmlC-like cupins"/>
    <property type="match status" value="1"/>
</dbReference>
<name>A0ABU3BJ37_9FLAO</name>
<dbReference type="InterPro" id="IPR014710">
    <property type="entry name" value="RmlC-like_jellyroll"/>
</dbReference>
<dbReference type="RefSeq" id="WP_311385772.1">
    <property type="nucleotide sequence ID" value="NZ_JAVRHU010000003.1"/>
</dbReference>
<proteinExistence type="predicted"/>
<evidence type="ECO:0000313" key="2">
    <source>
        <dbReference type="EMBL" id="MDT0622175.1"/>
    </source>
</evidence>
<sequence>MKINPKEALQKLANQKSKFLKLFEHGSLSVEIYKPIKVDLQKPHSYDEVYIIVSGTGHFINGETKSTVAPGDFFFVPAGVAHRFENFTEDFSTWVLFYGPEGGEAN</sequence>
<dbReference type="Pfam" id="PF07883">
    <property type="entry name" value="Cupin_2"/>
    <property type="match status" value="1"/>
</dbReference>
<dbReference type="EMBL" id="JAVRHU010000003">
    <property type="protein sequence ID" value="MDT0622175.1"/>
    <property type="molecule type" value="Genomic_DNA"/>
</dbReference>
<keyword evidence="3" id="KW-1185">Reference proteome</keyword>
<dbReference type="InterPro" id="IPR011051">
    <property type="entry name" value="RmlC_Cupin_sf"/>
</dbReference>
<accession>A0ABU3BJ37</accession>
<dbReference type="Gene3D" id="2.60.120.10">
    <property type="entry name" value="Jelly Rolls"/>
    <property type="match status" value="1"/>
</dbReference>